<evidence type="ECO:0000256" key="7">
    <source>
        <dbReference type="ARBA" id="ARBA00022777"/>
    </source>
</evidence>
<dbReference type="GO" id="GO:0005829">
    <property type="term" value="C:cytosol"/>
    <property type="evidence" value="ECO:0007669"/>
    <property type="project" value="TreeGrafter"/>
</dbReference>
<dbReference type="InterPro" id="IPR023000">
    <property type="entry name" value="Shikimate_kinase_CS"/>
</dbReference>
<dbReference type="SUPFAM" id="SSF52540">
    <property type="entry name" value="P-loop containing nucleoside triphosphate hydrolases"/>
    <property type="match status" value="1"/>
</dbReference>
<gene>
    <name evidence="11 12" type="primary">aroK</name>
    <name evidence="12" type="ORF">GCM10011403_18460</name>
</gene>
<reference evidence="12" key="1">
    <citation type="journal article" date="2014" name="Int. J. Syst. Evol. Microbiol.">
        <title>Complete genome sequence of Corynebacterium casei LMG S-19264T (=DSM 44701T), isolated from a smear-ripened cheese.</title>
        <authorList>
            <consortium name="US DOE Joint Genome Institute (JGI-PGF)"/>
            <person name="Walter F."/>
            <person name="Albersmeier A."/>
            <person name="Kalinowski J."/>
            <person name="Ruckert C."/>
        </authorList>
    </citation>
    <scope>NUCLEOTIDE SEQUENCE</scope>
    <source>
        <strain evidence="12">CGMCC 1.15425</strain>
    </source>
</reference>
<comment type="cofactor">
    <cofactor evidence="11">
        <name>Mg(2+)</name>
        <dbReference type="ChEBI" id="CHEBI:18420"/>
    </cofactor>
    <text evidence="11">Binds 1 Mg(2+) ion per subunit.</text>
</comment>
<sequence length="175" mass="19698">MSKPDNIFLVGPMGVGKSTIGRMLGTTLQRPFYDSDREIEAVTGADIPWIFDVEGEAGFRQREIRMIDQLSAMNGIVMATGGGAILAPESRQRLHERGFVVYLKASINQQFERTSKDKNRPLLQTADPLTKIRELMKLREPLYIETAHLVIDTNRRGPRSVVQEIIRKVSSVSDQ</sequence>
<dbReference type="AlphaFoldDB" id="A0A916QJK0"/>
<reference evidence="12" key="2">
    <citation type="submission" date="2020-09" db="EMBL/GenBank/DDBJ databases">
        <authorList>
            <person name="Sun Q."/>
            <person name="Zhou Y."/>
        </authorList>
    </citation>
    <scope>NUCLEOTIDE SEQUENCE</scope>
    <source>
        <strain evidence="12">CGMCC 1.15425</strain>
    </source>
</reference>
<keyword evidence="11" id="KW-0963">Cytoplasm</keyword>
<dbReference type="GO" id="GO:0009073">
    <property type="term" value="P:aromatic amino acid family biosynthetic process"/>
    <property type="evidence" value="ECO:0007669"/>
    <property type="project" value="UniProtKB-KW"/>
</dbReference>
<keyword evidence="9 11" id="KW-0057">Aromatic amino acid biosynthesis</keyword>
<comment type="catalytic activity">
    <reaction evidence="10 11">
        <text>shikimate + ATP = 3-phosphoshikimate + ADP + H(+)</text>
        <dbReference type="Rhea" id="RHEA:13121"/>
        <dbReference type="ChEBI" id="CHEBI:15378"/>
        <dbReference type="ChEBI" id="CHEBI:30616"/>
        <dbReference type="ChEBI" id="CHEBI:36208"/>
        <dbReference type="ChEBI" id="CHEBI:145989"/>
        <dbReference type="ChEBI" id="CHEBI:456216"/>
        <dbReference type="EC" id="2.7.1.71"/>
    </reaction>
</comment>
<comment type="function">
    <text evidence="11">Catalyzes the specific phosphorylation of the 3-hydroxyl group of shikimic acid using ATP as a cosubstrate.</text>
</comment>
<feature type="binding site" evidence="11">
    <location>
        <position position="139"/>
    </location>
    <ligand>
        <name>substrate</name>
    </ligand>
</feature>
<comment type="pathway">
    <text evidence="1 11">Metabolic intermediate biosynthesis; chorismate biosynthesis; chorismate from D-erythrose 4-phosphate and phosphoenolpyruvate: step 5/7.</text>
</comment>
<dbReference type="RefSeq" id="WP_068810894.1">
    <property type="nucleotide sequence ID" value="NZ_BMIY01000007.1"/>
</dbReference>
<comment type="subcellular location">
    <subcellularLocation>
        <location evidence="11">Cytoplasm</location>
    </subcellularLocation>
</comment>
<feature type="binding site" evidence="11">
    <location>
        <position position="18"/>
    </location>
    <ligand>
        <name>Mg(2+)</name>
        <dbReference type="ChEBI" id="CHEBI:18420"/>
    </ligand>
</feature>
<dbReference type="GO" id="GO:0000287">
    <property type="term" value="F:magnesium ion binding"/>
    <property type="evidence" value="ECO:0007669"/>
    <property type="project" value="UniProtKB-UniRule"/>
</dbReference>
<dbReference type="PANTHER" id="PTHR21087:SF16">
    <property type="entry name" value="SHIKIMATE KINASE 1, CHLOROPLASTIC"/>
    <property type="match status" value="1"/>
</dbReference>
<dbReference type="PRINTS" id="PR01100">
    <property type="entry name" value="SHIKIMTKNASE"/>
</dbReference>
<dbReference type="EMBL" id="BMIY01000007">
    <property type="protein sequence ID" value="GFZ75984.1"/>
    <property type="molecule type" value="Genomic_DNA"/>
</dbReference>
<dbReference type="InterPro" id="IPR031322">
    <property type="entry name" value="Shikimate/glucono_kinase"/>
</dbReference>
<comment type="caution">
    <text evidence="12">The sequence shown here is derived from an EMBL/GenBank/DDBJ whole genome shotgun (WGS) entry which is preliminary data.</text>
</comment>
<dbReference type="GO" id="GO:0005524">
    <property type="term" value="F:ATP binding"/>
    <property type="evidence" value="ECO:0007669"/>
    <property type="project" value="UniProtKB-UniRule"/>
</dbReference>
<evidence type="ECO:0000256" key="4">
    <source>
        <dbReference type="ARBA" id="ARBA00022605"/>
    </source>
</evidence>
<evidence type="ECO:0000313" key="12">
    <source>
        <dbReference type="EMBL" id="GFZ75984.1"/>
    </source>
</evidence>
<dbReference type="PROSITE" id="PS01128">
    <property type="entry name" value="SHIKIMATE_KINASE"/>
    <property type="match status" value="1"/>
</dbReference>
<evidence type="ECO:0000256" key="10">
    <source>
        <dbReference type="ARBA" id="ARBA00048567"/>
    </source>
</evidence>
<evidence type="ECO:0000256" key="9">
    <source>
        <dbReference type="ARBA" id="ARBA00023141"/>
    </source>
</evidence>
<dbReference type="GO" id="GO:0008652">
    <property type="term" value="P:amino acid biosynthetic process"/>
    <property type="evidence" value="ECO:0007669"/>
    <property type="project" value="UniProtKB-KW"/>
</dbReference>
<proteinExistence type="inferred from homology"/>
<dbReference type="PANTHER" id="PTHR21087">
    <property type="entry name" value="SHIKIMATE KINASE"/>
    <property type="match status" value="1"/>
</dbReference>
<dbReference type="NCBIfam" id="NF003456">
    <property type="entry name" value="PRK05057.1"/>
    <property type="match status" value="1"/>
</dbReference>
<comment type="similarity">
    <text evidence="2 11">Belongs to the shikimate kinase family.</text>
</comment>
<dbReference type="Proteomes" id="UP000627715">
    <property type="component" value="Unassembled WGS sequence"/>
</dbReference>
<feature type="binding site" evidence="11">
    <location>
        <position position="82"/>
    </location>
    <ligand>
        <name>substrate</name>
    </ligand>
</feature>
<accession>A0A916QJK0</accession>
<dbReference type="EC" id="2.7.1.71" evidence="3 11"/>
<dbReference type="CDD" id="cd00464">
    <property type="entry name" value="SK"/>
    <property type="match status" value="1"/>
</dbReference>
<keyword evidence="6 11" id="KW-0547">Nucleotide-binding</keyword>
<feature type="binding site" evidence="11">
    <location>
        <begin position="14"/>
        <end position="19"/>
    </location>
    <ligand>
        <name>ATP</name>
        <dbReference type="ChEBI" id="CHEBI:30616"/>
    </ligand>
</feature>
<feature type="binding site" evidence="11">
    <location>
        <position position="156"/>
    </location>
    <ligand>
        <name>ATP</name>
        <dbReference type="ChEBI" id="CHEBI:30616"/>
    </ligand>
</feature>
<keyword evidence="13" id="KW-1185">Reference proteome</keyword>
<evidence type="ECO:0000313" key="13">
    <source>
        <dbReference type="Proteomes" id="UP000627715"/>
    </source>
</evidence>
<keyword evidence="7 11" id="KW-0418">Kinase</keyword>
<dbReference type="OrthoDB" id="9800332at2"/>
<organism evidence="12 13">
    <name type="scientific">Pseudohongiella nitratireducens</name>
    <dbReference type="NCBI Taxonomy" id="1768907"/>
    <lineage>
        <taxon>Bacteria</taxon>
        <taxon>Pseudomonadati</taxon>
        <taxon>Pseudomonadota</taxon>
        <taxon>Gammaproteobacteria</taxon>
        <taxon>Pseudomonadales</taxon>
        <taxon>Pseudohongiellaceae</taxon>
        <taxon>Pseudohongiella</taxon>
    </lineage>
</organism>
<dbReference type="InterPro" id="IPR000623">
    <property type="entry name" value="Shikimate_kinase/TSH1"/>
</dbReference>
<keyword evidence="4 11" id="KW-0028">Amino-acid biosynthesis</keyword>
<feature type="binding site" evidence="11">
    <location>
        <position position="60"/>
    </location>
    <ligand>
        <name>substrate</name>
    </ligand>
</feature>
<evidence type="ECO:0000256" key="2">
    <source>
        <dbReference type="ARBA" id="ARBA00006997"/>
    </source>
</evidence>
<evidence type="ECO:0000256" key="5">
    <source>
        <dbReference type="ARBA" id="ARBA00022679"/>
    </source>
</evidence>
<evidence type="ECO:0000256" key="6">
    <source>
        <dbReference type="ARBA" id="ARBA00022741"/>
    </source>
</evidence>
<dbReference type="GO" id="GO:0004765">
    <property type="term" value="F:shikimate kinase activity"/>
    <property type="evidence" value="ECO:0007669"/>
    <property type="project" value="UniProtKB-UniRule"/>
</dbReference>
<name>A0A916QJK0_9GAMM</name>
<evidence type="ECO:0000256" key="1">
    <source>
        <dbReference type="ARBA" id="ARBA00004842"/>
    </source>
</evidence>
<comment type="subunit">
    <text evidence="11">Monomer.</text>
</comment>
<dbReference type="HAMAP" id="MF_00109">
    <property type="entry name" value="Shikimate_kinase"/>
    <property type="match status" value="1"/>
</dbReference>
<evidence type="ECO:0000256" key="11">
    <source>
        <dbReference type="HAMAP-Rule" id="MF_00109"/>
    </source>
</evidence>
<dbReference type="Pfam" id="PF01202">
    <property type="entry name" value="SKI"/>
    <property type="match status" value="1"/>
</dbReference>
<keyword evidence="5 11" id="KW-0808">Transferase</keyword>
<keyword evidence="8 11" id="KW-0067">ATP-binding</keyword>
<keyword evidence="11" id="KW-0460">Magnesium</keyword>
<dbReference type="Gene3D" id="3.40.50.300">
    <property type="entry name" value="P-loop containing nucleotide triphosphate hydrolases"/>
    <property type="match status" value="1"/>
</dbReference>
<evidence type="ECO:0000256" key="8">
    <source>
        <dbReference type="ARBA" id="ARBA00022840"/>
    </source>
</evidence>
<feature type="binding site" evidence="11">
    <location>
        <position position="120"/>
    </location>
    <ligand>
        <name>ATP</name>
        <dbReference type="ChEBI" id="CHEBI:30616"/>
    </ligand>
</feature>
<dbReference type="GO" id="GO:0009423">
    <property type="term" value="P:chorismate biosynthetic process"/>
    <property type="evidence" value="ECO:0007669"/>
    <property type="project" value="UniProtKB-UniRule"/>
</dbReference>
<keyword evidence="11" id="KW-0479">Metal-binding</keyword>
<protein>
    <recommendedName>
        <fullName evidence="3 11">Shikimate kinase</fullName>
        <shortName evidence="11">SK</shortName>
        <ecNumber evidence="3 11">2.7.1.71</ecNumber>
    </recommendedName>
</protein>
<dbReference type="InterPro" id="IPR027417">
    <property type="entry name" value="P-loop_NTPase"/>
</dbReference>
<evidence type="ECO:0000256" key="3">
    <source>
        <dbReference type="ARBA" id="ARBA00012154"/>
    </source>
</evidence>
<feature type="binding site" evidence="11">
    <location>
        <position position="36"/>
    </location>
    <ligand>
        <name>substrate</name>
    </ligand>
</feature>